<gene>
    <name evidence="1" type="ORF">UU14_C0009G0014</name>
</gene>
<dbReference type="Proteomes" id="UP000034664">
    <property type="component" value="Unassembled WGS sequence"/>
</dbReference>
<accession>A0A0G0T5F7</accession>
<proteinExistence type="predicted"/>
<sequence length="61" mass="7378">MKEQMSIVCCTYLYSNTITPDFEWELIDSIVSFKIDSFKDLPWLFLAKEKARENDVKYRYD</sequence>
<organism evidence="1 2">
    <name type="scientific">Candidatus Roizmanbacteria bacterium GW2011_GWB1_40_7</name>
    <dbReference type="NCBI Taxonomy" id="1618482"/>
    <lineage>
        <taxon>Bacteria</taxon>
        <taxon>Candidatus Roizmaniibacteriota</taxon>
    </lineage>
</organism>
<reference evidence="1 2" key="1">
    <citation type="journal article" date="2015" name="Nature">
        <title>rRNA introns, odd ribosomes, and small enigmatic genomes across a large radiation of phyla.</title>
        <authorList>
            <person name="Brown C.T."/>
            <person name="Hug L.A."/>
            <person name="Thomas B.C."/>
            <person name="Sharon I."/>
            <person name="Castelle C.J."/>
            <person name="Singh A."/>
            <person name="Wilkins M.J."/>
            <person name="Williams K.H."/>
            <person name="Banfield J.F."/>
        </authorList>
    </citation>
    <scope>NUCLEOTIDE SEQUENCE [LARGE SCALE GENOMIC DNA]</scope>
</reference>
<dbReference type="EMBL" id="LBZM01000009">
    <property type="protein sequence ID" value="KKR72233.1"/>
    <property type="molecule type" value="Genomic_DNA"/>
</dbReference>
<name>A0A0G0T5F7_9BACT</name>
<evidence type="ECO:0000313" key="2">
    <source>
        <dbReference type="Proteomes" id="UP000034664"/>
    </source>
</evidence>
<evidence type="ECO:0000313" key="1">
    <source>
        <dbReference type="EMBL" id="KKR72233.1"/>
    </source>
</evidence>
<dbReference type="AlphaFoldDB" id="A0A0G0T5F7"/>
<comment type="caution">
    <text evidence="1">The sequence shown here is derived from an EMBL/GenBank/DDBJ whole genome shotgun (WGS) entry which is preliminary data.</text>
</comment>
<protein>
    <submittedName>
        <fullName evidence="1">Uncharacterized protein</fullName>
    </submittedName>
</protein>